<proteinExistence type="predicted"/>
<name>A0A183DSW6_9BILA</name>
<protein>
    <submittedName>
        <fullName evidence="3">Protein kinase domain-containing protein</fullName>
    </submittedName>
</protein>
<keyword evidence="2" id="KW-1185">Reference proteome</keyword>
<sequence>MVDDEESANNDHCQVKRGTEEWKHLPHPEDCFQGDHLAGSGHYGVCYFVRGTGIEMKVTGREQGTFSLPPSSCRLITKDSNKPA</sequence>
<evidence type="ECO:0000313" key="3">
    <source>
        <dbReference type="WBParaSite" id="GPUH_0001182101-mRNA-1"/>
    </source>
</evidence>
<dbReference type="WBParaSite" id="GPUH_0001182101-mRNA-1">
    <property type="protein sequence ID" value="GPUH_0001182101-mRNA-1"/>
    <property type="gene ID" value="GPUH_0001182101"/>
</dbReference>
<dbReference type="AlphaFoldDB" id="A0A183DSW6"/>
<reference evidence="3" key="1">
    <citation type="submission" date="2016-06" db="UniProtKB">
        <authorList>
            <consortium name="WormBaseParasite"/>
        </authorList>
    </citation>
    <scope>IDENTIFICATION</scope>
</reference>
<evidence type="ECO:0000313" key="1">
    <source>
        <dbReference type="EMBL" id="VDN19292.1"/>
    </source>
</evidence>
<evidence type="ECO:0000313" key="2">
    <source>
        <dbReference type="Proteomes" id="UP000271098"/>
    </source>
</evidence>
<dbReference type="Proteomes" id="UP000271098">
    <property type="component" value="Unassembled WGS sequence"/>
</dbReference>
<gene>
    <name evidence="1" type="ORF">GPUH_LOCUS11807</name>
</gene>
<reference evidence="1 2" key="2">
    <citation type="submission" date="2018-11" db="EMBL/GenBank/DDBJ databases">
        <authorList>
            <consortium name="Pathogen Informatics"/>
        </authorList>
    </citation>
    <scope>NUCLEOTIDE SEQUENCE [LARGE SCALE GENOMIC DNA]</scope>
</reference>
<dbReference type="EMBL" id="UYRT01078818">
    <property type="protein sequence ID" value="VDN19292.1"/>
    <property type="molecule type" value="Genomic_DNA"/>
</dbReference>
<accession>A0A183DSW6</accession>
<organism evidence="3">
    <name type="scientific">Gongylonema pulchrum</name>
    <dbReference type="NCBI Taxonomy" id="637853"/>
    <lineage>
        <taxon>Eukaryota</taxon>
        <taxon>Metazoa</taxon>
        <taxon>Ecdysozoa</taxon>
        <taxon>Nematoda</taxon>
        <taxon>Chromadorea</taxon>
        <taxon>Rhabditida</taxon>
        <taxon>Spirurina</taxon>
        <taxon>Spiruromorpha</taxon>
        <taxon>Spiruroidea</taxon>
        <taxon>Gongylonematidae</taxon>
        <taxon>Gongylonema</taxon>
    </lineage>
</organism>